<accession>A0A0F9LVU8</accession>
<proteinExistence type="predicted"/>
<dbReference type="AlphaFoldDB" id="A0A0F9LVU8"/>
<protein>
    <recommendedName>
        <fullName evidence="2">Thiol:disulfide interchange protein DsbD N-terminal domain-containing protein</fullName>
    </recommendedName>
</protein>
<reference evidence="1" key="1">
    <citation type="journal article" date="2015" name="Nature">
        <title>Complex archaea that bridge the gap between prokaryotes and eukaryotes.</title>
        <authorList>
            <person name="Spang A."/>
            <person name="Saw J.H."/>
            <person name="Jorgensen S.L."/>
            <person name="Zaremba-Niedzwiedzka K."/>
            <person name="Martijn J."/>
            <person name="Lind A.E."/>
            <person name="van Eijk R."/>
            <person name="Schleper C."/>
            <person name="Guy L."/>
            <person name="Ettema T.J."/>
        </authorList>
    </citation>
    <scope>NUCLEOTIDE SEQUENCE</scope>
</reference>
<comment type="caution">
    <text evidence="1">The sequence shown here is derived from an EMBL/GenBank/DDBJ whole genome shotgun (WGS) entry which is preliminary data.</text>
</comment>
<evidence type="ECO:0000313" key="1">
    <source>
        <dbReference type="EMBL" id="KKM97543.1"/>
    </source>
</evidence>
<organism evidence="1">
    <name type="scientific">marine sediment metagenome</name>
    <dbReference type="NCBI Taxonomy" id="412755"/>
    <lineage>
        <taxon>unclassified sequences</taxon>
        <taxon>metagenomes</taxon>
        <taxon>ecological metagenomes</taxon>
    </lineage>
</organism>
<sequence>MRKHIFLFILIVGISLFAFAEKEDLLRIEASLGPKRLSRGQKGKVVLKLTLEEGIFVSPEPSFIIEFSPCEELIIPKSLSNESDLETDILKENGEDHLDLREAIEIPFTVRLMAKRGRHLLEGKIKYFACSKEEGWCLKNTSKFS</sequence>
<evidence type="ECO:0008006" key="2">
    <source>
        <dbReference type="Google" id="ProtNLM"/>
    </source>
</evidence>
<feature type="non-terminal residue" evidence="1">
    <location>
        <position position="145"/>
    </location>
</feature>
<gene>
    <name evidence="1" type="ORF">LCGC14_1167020</name>
</gene>
<name>A0A0F9LVU8_9ZZZZ</name>
<dbReference type="EMBL" id="LAZR01005736">
    <property type="protein sequence ID" value="KKM97543.1"/>
    <property type="molecule type" value="Genomic_DNA"/>
</dbReference>